<dbReference type="EMBL" id="DF973178">
    <property type="protein sequence ID" value="GAU18108.1"/>
    <property type="molecule type" value="Genomic_DNA"/>
</dbReference>
<reference evidence="2" key="1">
    <citation type="journal article" date="2017" name="Front. Plant Sci.">
        <title>Climate Clever Clovers: New Paradigm to Reduce the Environmental Footprint of Ruminants by Breeding Low Methanogenic Forages Utilizing Haplotype Variation.</title>
        <authorList>
            <person name="Kaur P."/>
            <person name="Appels R."/>
            <person name="Bayer P.E."/>
            <person name="Keeble-Gagnere G."/>
            <person name="Wang J."/>
            <person name="Hirakawa H."/>
            <person name="Shirasawa K."/>
            <person name="Vercoe P."/>
            <person name="Stefanova K."/>
            <person name="Durmic Z."/>
            <person name="Nichols P."/>
            <person name="Revell C."/>
            <person name="Isobe S.N."/>
            <person name="Edwards D."/>
            <person name="Erskine W."/>
        </authorList>
    </citation>
    <scope>NUCLEOTIDE SEQUENCE [LARGE SCALE GENOMIC DNA]</scope>
    <source>
        <strain evidence="2">cv. Daliak</strain>
    </source>
</reference>
<gene>
    <name evidence="1" type="ORF">TSUD_52190</name>
</gene>
<organism evidence="1 2">
    <name type="scientific">Trifolium subterraneum</name>
    <name type="common">Subterranean clover</name>
    <dbReference type="NCBI Taxonomy" id="3900"/>
    <lineage>
        <taxon>Eukaryota</taxon>
        <taxon>Viridiplantae</taxon>
        <taxon>Streptophyta</taxon>
        <taxon>Embryophyta</taxon>
        <taxon>Tracheophyta</taxon>
        <taxon>Spermatophyta</taxon>
        <taxon>Magnoliopsida</taxon>
        <taxon>eudicotyledons</taxon>
        <taxon>Gunneridae</taxon>
        <taxon>Pentapetalae</taxon>
        <taxon>rosids</taxon>
        <taxon>fabids</taxon>
        <taxon>Fabales</taxon>
        <taxon>Fabaceae</taxon>
        <taxon>Papilionoideae</taxon>
        <taxon>50 kb inversion clade</taxon>
        <taxon>NPAAA clade</taxon>
        <taxon>Hologalegina</taxon>
        <taxon>IRL clade</taxon>
        <taxon>Trifolieae</taxon>
        <taxon>Trifolium</taxon>
    </lineage>
</organism>
<proteinExistence type="predicted"/>
<name>A0A2Z6M7D7_TRISU</name>
<evidence type="ECO:0000313" key="1">
    <source>
        <dbReference type="EMBL" id="GAU18108.1"/>
    </source>
</evidence>
<protein>
    <submittedName>
        <fullName evidence="1">Uncharacterized protein</fullName>
    </submittedName>
</protein>
<sequence length="73" mass="8226">MASTLIRAARVVAARKNMEVINNHKHVEILSRRAKDGGLLSNVYLLPVEHRTELPKNNSAFDLFSSTVIRQLN</sequence>
<keyword evidence="2" id="KW-1185">Reference proteome</keyword>
<evidence type="ECO:0000313" key="2">
    <source>
        <dbReference type="Proteomes" id="UP000242715"/>
    </source>
</evidence>
<accession>A0A2Z6M7D7</accession>
<dbReference type="Proteomes" id="UP000242715">
    <property type="component" value="Unassembled WGS sequence"/>
</dbReference>
<dbReference type="AlphaFoldDB" id="A0A2Z6M7D7"/>